<dbReference type="InterPro" id="IPR036061">
    <property type="entry name" value="CheW-like_dom_sf"/>
</dbReference>
<evidence type="ECO:0000313" key="2">
    <source>
        <dbReference type="EMBL" id="WOT06272.1"/>
    </source>
</evidence>
<dbReference type="PIRSF" id="PIRSF020479">
    <property type="entry name" value="UCP020479_CheW"/>
    <property type="match status" value="1"/>
</dbReference>
<dbReference type="InterPro" id="IPR002545">
    <property type="entry name" value="CheW-lke_dom"/>
</dbReference>
<protein>
    <submittedName>
        <fullName evidence="2">Chemotaxis protein CheW</fullName>
    </submittedName>
</protein>
<dbReference type="EMBL" id="CP136522">
    <property type="protein sequence ID" value="WOT06272.1"/>
    <property type="molecule type" value="Genomic_DNA"/>
</dbReference>
<evidence type="ECO:0000259" key="1">
    <source>
        <dbReference type="PROSITE" id="PS50851"/>
    </source>
</evidence>
<dbReference type="Proteomes" id="UP001529491">
    <property type="component" value="Chromosome"/>
</dbReference>
<sequence>MSKLVDDPVSDYFSLLLHDPTVDEMPASEPLQHIAMTSLPQHEPIVDAVTYAPAERESQLNQQALTALLAPVSVAQELENNIQPQVVDAPAVTPIVDESIIAMPVDETAPTEDSLDVDALKPSVINNNPATAVNITEQLLEQLDEEFQVLFFQVAGLTLAVPLVSLGTIVNLGRINHLVGRATWYMGVQQHRNTQLNVVDTCAWVMPEKYDDNLAQAVDYKYIVVLKDSNWGLTCESLVNTVKINKSQVNWRHQAGKRPWLAGVVKEQMCGILSVDALIEMLDAGLGCQG</sequence>
<organism evidence="2 3">
    <name type="scientific">Shewanella youngdeokensis</name>
    <dbReference type="NCBI Taxonomy" id="2999068"/>
    <lineage>
        <taxon>Bacteria</taxon>
        <taxon>Pseudomonadati</taxon>
        <taxon>Pseudomonadota</taxon>
        <taxon>Gammaproteobacteria</taxon>
        <taxon>Alteromonadales</taxon>
        <taxon>Shewanellaceae</taxon>
        <taxon>Shewanella</taxon>
    </lineage>
</organism>
<dbReference type="Pfam" id="PF01584">
    <property type="entry name" value="CheW"/>
    <property type="match status" value="1"/>
</dbReference>
<evidence type="ECO:0000313" key="3">
    <source>
        <dbReference type="Proteomes" id="UP001529491"/>
    </source>
</evidence>
<keyword evidence="3" id="KW-1185">Reference proteome</keyword>
<dbReference type="InterPro" id="IPR014506">
    <property type="entry name" value="UCP020479_CheW"/>
</dbReference>
<dbReference type="SUPFAM" id="SSF50341">
    <property type="entry name" value="CheW-like"/>
    <property type="match status" value="1"/>
</dbReference>
<reference evidence="2 3" key="1">
    <citation type="submission" date="2023-10" db="EMBL/GenBank/DDBJ databases">
        <title>Complete genome sequence of Shewanella sp. DAU334.</title>
        <authorList>
            <person name="Lee Y.-S."/>
            <person name="Jeong H.-R."/>
            <person name="Hwang E.-J."/>
            <person name="Choi Y.-L."/>
            <person name="Kim G.-D."/>
        </authorList>
    </citation>
    <scope>NUCLEOTIDE SEQUENCE [LARGE SCALE GENOMIC DNA]</scope>
    <source>
        <strain evidence="2 3">DAU334</strain>
    </source>
</reference>
<dbReference type="RefSeq" id="WP_310470546.1">
    <property type="nucleotide sequence ID" value="NZ_CP136522.1"/>
</dbReference>
<dbReference type="SMART" id="SM00260">
    <property type="entry name" value="CheW"/>
    <property type="match status" value="1"/>
</dbReference>
<feature type="domain" description="CheW-like" evidence="1">
    <location>
        <begin position="146"/>
        <end position="284"/>
    </location>
</feature>
<name>A0ABZ0K146_9GAMM</name>
<proteinExistence type="predicted"/>
<dbReference type="PROSITE" id="PS50851">
    <property type="entry name" value="CHEW"/>
    <property type="match status" value="1"/>
</dbReference>
<gene>
    <name evidence="2" type="ORF">RGE70_05590</name>
</gene>
<accession>A0ABZ0K146</accession>